<gene>
    <name evidence="1" type="ORF">RIMI_LOCUS12373357</name>
</gene>
<proteinExistence type="predicted"/>
<name>A0ABN9LRM1_9NEOB</name>
<evidence type="ECO:0000313" key="1">
    <source>
        <dbReference type="EMBL" id="CAJ0948926.1"/>
    </source>
</evidence>
<accession>A0ABN9LRM1</accession>
<sequence>MLQHIKRDVDVENSFIPDALQSRIQDPQKSLARNLVAHRGYLQTLQMENFVIEEYQSKAHLLERKADSTLLKVASKTDKGDASEFSTLQTKFECRRTITDRNLDFGFTDWNVTASYISEAAVFWSRPMASPFIAVHDDWTDPRAFA</sequence>
<keyword evidence="2" id="KW-1185">Reference proteome</keyword>
<comment type="caution">
    <text evidence="1">The sequence shown here is derived from an EMBL/GenBank/DDBJ whole genome shotgun (WGS) entry which is preliminary data.</text>
</comment>
<reference evidence="1" key="1">
    <citation type="submission" date="2023-07" db="EMBL/GenBank/DDBJ databases">
        <authorList>
            <person name="Stuckert A."/>
        </authorList>
    </citation>
    <scope>NUCLEOTIDE SEQUENCE</scope>
</reference>
<protein>
    <submittedName>
        <fullName evidence="1">Uncharacterized protein</fullName>
    </submittedName>
</protein>
<dbReference type="EMBL" id="CAUEEQ010029254">
    <property type="protein sequence ID" value="CAJ0948926.1"/>
    <property type="molecule type" value="Genomic_DNA"/>
</dbReference>
<organism evidence="1 2">
    <name type="scientific">Ranitomeya imitator</name>
    <name type="common">mimic poison frog</name>
    <dbReference type="NCBI Taxonomy" id="111125"/>
    <lineage>
        <taxon>Eukaryota</taxon>
        <taxon>Metazoa</taxon>
        <taxon>Chordata</taxon>
        <taxon>Craniata</taxon>
        <taxon>Vertebrata</taxon>
        <taxon>Euteleostomi</taxon>
        <taxon>Amphibia</taxon>
        <taxon>Batrachia</taxon>
        <taxon>Anura</taxon>
        <taxon>Neobatrachia</taxon>
        <taxon>Hyloidea</taxon>
        <taxon>Dendrobatidae</taxon>
        <taxon>Dendrobatinae</taxon>
        <taxon>Ranitomeya</taxon>
    </lineage>
</organism>
<evidence type="ECO:0000313" key="2">
    <source>
        <dbReference type="Proteomes" id="UP001176940"/>
    </source>
</evidence>
<dbReference type="Proteomes" id="UP001176940">
    <property type="component" value="Unassembled WGS sequence"/>
</dbReference>